<evidence type="ECO:0000313" key="3">
    <source>
        <dbReference type="Proteomes" id="UP000297777"/>
    </source>
</evidence>
<sequence length="554" mass="62533">MPTDTISETTIRRREKAERKKVKAEKDNERKAKKIKDLTDIGTERSPAYESCLSREVKSIVFPPNYKFDSTSHLLRRLKLNNKCSLPVDPKKSEVLKMPQAPRILGVKRHVFAVHTAPWYKSLSQGDQNKYKAEQIQVSGIPKSGGPCKRCVVRGLPCRVLNPNSKIAEFTRPSRCALCIVDESTAENISRSCTFNDDEITHAEHEASLPIFTGNVPLLWGPFGLEKPTPASLKCADNKSSTFIPSPLENEVIIQYPFESAEVQERLDAIDRFVDCTLVRLVNENIIRDDCLPLSGSNIAQINDHDRNNRKSITTVSLLVNSLRIMNLSDIPDYFQSSSLEKLSMRTIFRALVSRYLLEAVFSRMPKDIEHFRASVNPHLQGYPEKIDDAVENYFCLQNNSTRFVDNPIRTGYGDLCYFPDNFTFQKIGKELVDVLLPLCLLSGKTRQEIVTACTSLCTEIAFLASELNLIIKARPRSPVTFYSPVRGDVVSEDNARLFHDNRRQFGEVQITLLLGIKPAGNPSRPYAAARVELLRDEEAKIEARSSPVLNEKS</sequence>
<evidence type="ECO:0000256" key="1">
    <source>
        <dbReference type="SAM" id="MobiDB-lite"/>
    </source>
</evidence>
<dbReference type="AlphaFoldDB" id="A0A4Z1F227"/>
<dbReference type="OrthoDB" id="3491081at2759"/>
<dbReference type="EMBL" id="PQXH01000039">
    <property type="protein sequence ID" value="TGO15541.1"/>
    <property type="molecule type" value="Genomic_DNA"/>
</dbReference>
<feature type="region of interest" description="Disordered" evidence="1">
    <location>
        <begin position="1"/>
        <end position="32"/>
    </location>
</feature>
<organism evidence="2 3">
    <name type="scientific">Botrytis tulipae</name>
    <dbReference type="NCBI Taxonomy" id="87230"/>
    <lineage>
        <taxon>Eukaryota</taxon>
        <taxon>Fungi</taxon>
        <taxon>Dikarya</taxon>
        <taxon>Ascomycota</taxon>
        <taxon>Pezizomycotina</taxon>
        <taxon>Leotiomycetes</taxon>
        <taxon>Helotiales</taxon>
        <taxon>Sclerotiniaceae</taxon>
        <taxon>Botrytis</taxon>
    </lineage>
</organism>
<accession>A0A4Z1F227</accession>
<keyword evidence="3" id="KW-1185">Reference proteome</keyword>
<name>A0A4Z1F227_9HELO</name>
<protein>
    <submittedName>
        <fullName evidence="2">Uncharacterized protein</fullName>
    </submittedName>
</protein>
<comment type="caution">
    <text evidence="2">The sequence shown here is derived from an EMBL/GenBank/DDBJ whole genome shotgun (WGS) entry which is preliminary data.</text>
</comment>
<proteinExistence type="predicted"/>
<reference evidence="2 3" key="1">
    <citation type="submission" date="2017-12" db="EMBL/GenBank/DDBJ databases">
        <title>Comparative genomics of Botrytis spp.</title>
        <authorList>
            <person name="Valero-Jimenez C.A."/>
            <person name="Tapia P."/>
            <person name="Veloso J."/>
            <person name="Silva-Moreno E."/>
            <person name="Staats M."/>
            <person name="Valdes J.H."/>
            <person name="Van Kan J.A.L."/>
        </authorList>
    </citation>
    <scope>NUCLEOTIDE SEQUENCE [LARGE SCALE GENOMIC DNA]</scope>
    <source>
        <strain evidence="2 3">Bt9001</strain>
    </source>
</reference>
<evidence type="ECO:0000313" key="2">
    <source>
        <dbReference type="EMBL" id="TGO15541.1"/>
    </source>
</evidence>
<gene>
    <name evidence="2" type="ORF">BTUL_0039g00580</name>
</gene>
<feature type="compositionally biased region" description="Basic and acidic residues" evidence="1">
    <location>
        <begin position="10"/>
        <end position="32"/>
    </location>
</feature>
<dbReference type="Proteomes" id="UP000297777">
    <property type="component" value="Unassembled WGS sequence"/>
</dbReference>